<keyword evidence="1" id="KW-0489">Methyltransferase</keyword>
<proteinExistence type="inferred from homology"/>
<dbReference type="GO" id="GO:0008757">
    <property type="term" value="F:S-adenosylmethionine-dependent methyltransferase activity"/>
    <property type="evidence" value="ECO:0007669"/>
    <property type="project" value="UniProtKB-ARBA"/>
</dbReference>
<dbReference type="Gene3D" id="3.40.50.150">
    <property type="entry name" value="Vaccinia Virus protein VP39"/>
    <property type="match status" value="1"/>
</dbReference>
<dbReference type="SUPFAM" id="SSF53335">
    <property type="entry name" value="S-adenosyl-L-methionine-dependent methyltransferases"/>
    <property type="match status" value="1"/>
</dbReference>
<evidence type="ECO:0000313" key="8">
    <source>
        <dbReference type="EMBL" id="KAH6834172.1"/>
    </source>
</evidence>
<dbReference type="GO" id="GO:0008171">
    <property type="term" value="F:O-methyltransferase activity"/>
    <property type="evidence" value="ECO:0007669"/>
    <property type="project" value="InterPro"/>
</dbReference>
<keyword evidence="2" id="KW-0808">Transferase</keyword>
<dbReference type="PIRSF" id="PIRSF005739">
    <property type="entry name" value="O-mtase"/>
    <property type="match status" value="1"/>
</dbReference>
<dbReference type="FunFam" id="3.40.50.150:FF:000057">
    <property type="entry name" value="O-methyltransferase ZRP4"/>
    <property type="match status" value="1"/>
</dbReference>
<evidence type="ECO:0000256" key="2">
    <source>
        <dbReference type="ARBA" id="ARBA00022679"/>
    </source>
</evidence>
<reference evidence="8 9" key="1">
    <citation type="journal article" date="2021" name="Nat. Commun.">
        <title>Incipient diploidization of the medicinal plant Perilla within 10,000 years.</title>
        <authorList>
            <person name="Zhang Y."/>
            <person name="Shen Q."/>
            <person name="Leng L."/>
            <person name="Zhang D."/>
            <person name="Chen S."/>
            <person name="Shi Y."/>
            <person name="Ning Z."/>
            <person name="Chen S."/>
        </authorList>
    </citation>
    <scope>NUCLEOTIDE SEQUENCE [LARGE SCALE GENOMIC DNA]</scope>
    <source>
        <strain evidence="9">cv. PC099</strain>
    </source>
</reference>
<dbReference type="PROSITE" id="PS51683">
    <property type="entry name" value="SAM_OMT_II"/>
    <property type="match status" value="1"/>
</dbReference>
<dbReference type="GO" id="GO:0046983">
    <property type="term" value="F:protein dimerization activity"/>
    <property type="evidence" value="ECO:0007669"/>
    <property type="project" value="InterPro"/>
</dbReference>
<feature type="active site" description="Proton acceptor" evidence="5">
    <location>
        <position position="259"/>
    </location>
</feature>
<evidence type="ECO:0000259" key="7">
    <source>
        <dbReference type="Pfam" id="PF08100"/>
    </source>
</evidence>
<dbReference type="Proteomes" id="UP001190926">
    <property type="component" value="Unassembled WGS sequence"/>
</dbReference>
<dbReference type="InterPro" id="IPR029063">
    <property type="entry name" value="SAM-dependent_MTases_sf"/>
</dbReference>
<protein>
    <recommendedName>
        <fullName evidence="10">O-methyltransferase</fullName>
    </recommendedName>
</protein>
<sequence>MASAKGVNGSRKELLDAHAHVSNQIFNFINSMSLKCAIELGIADAIHKHGNPMTLSQLADALHINKAKSDGLHRLMRVLVHSKLFDKAETTTEAAYRLTPASRLLLRDESLNMVPFALTILDPMLVEPWLHVSEWFRDDSVTSFATKHGMPFWELQGVNARLNNLFTAAMACDADFSTTILTNECSHVFRGLKSMVDVGGGNGATAKAITDAFPGLKCTVLDLPHVPTLEGCENLSFVSGDMFEFIPHADAVFLKHILHDWSDEECVKILKKCKAAITPSNGNGGKVIIVEMVLDDNKEQKYEATETQLCFDLQMMMLVTGKERTEREWAHLFYVAGFQKYSISPVLGLRSAIEVFP</sequence>
<dbReference type="InterPro" id="IPR001077">
    <property type="entry name" value="COMT_C"/>
</dbReference>
<dbReference type="PANTHER" id="PTHR11746">
    <property type="entry name" value="O-METHYLTRANSFERASE"/>
    <property type="match status" value="1"/>
</dbReference>
<dbReference type="AlphaFoldDB" id="A0AAD4JI27"/>
<dbReference type="InterPro" id="IPR036388">
    <property type="entry name" value="WH-like_DNA-bd_sf"/>
</dbReference>
<dbReference type="InterPro" id="IPR036390">
    <property type="entry name" value="WH_DNA-bd_sf"/>
</dbReference>
<comment type="caution">
    <text evidence="8">The sequence shown here is derived from an EMBL/GenBank/DDBJ whole genome shotgun (WGS) entry which is preliminary data.</text>
</comment>
<gene>
    <name evidence="8" type="ORF">C2S53_019217</name>
</gene>
<evidence type="ECO:0000256" key="4">
    <source>
        <dbReference type="ARBA" id="ARBA00034481"/>
    </source>
</evidence>
<feature type="domain" description="O-methyltransferase C-terminal" evidence="6">
    <location>
        <begin position="129"/>
        <end position="339"/>
    </location>
</feature>
<dbReference type="Pfam" id="PF08100">
    <property type="entry name" value="Dimerisation"/>
    <property type="match status" value="1"/>
</dbReference>
<keyword evidence="3" id="KW-0949">S-adenosyl-L-methionine</keyword>
<evidence type="ECO:0000256" key="1">
    <source>
        <dbReference type="ARBA" id="ARBA00022603"/>
    </source>
</evidence>
<accession>A0AAD4JI27</accession>
<organism evidence="8 9">
    <name type="scientific">Perilla frutescens var. hirtella</name>
    <name type="common">Perilla citriodora</name>
    <name type="synonym">Perilla setoyensis</name>
    <dbReference type="NCBI Taxonomy" id="608512"/>
    <lineage>
        <taxon>Eukaryota</taxon>
        <taxon>Viridiplantae</taxon>
        <taxon>Streptophyta</taxon>
        <taxon>Embryophyta</taxon>
        <taxon>Tracheophyta</taxon>
        <taxon>Spermatophyta</taxon>
        <taxon>Magnoliopsida</taxon>
        <taxon>eudicotyledons</taxon>
        <taxon>Gunneridae</taxon>
        <taxon>Pentapetalae</taxon>
        <taxon>asterids</taxon>
        <taxon>lamiids</taxon>
        <taxon>Lamiales</taxon>
        <taxon>Lamiaceae</taxon>
        <taxon>Nepetoideae</taxon>
        <taxon>Elsholtzieae</taxon>
        <taxon>Perilla</taxon>
    </lineage>
</organism>
<comment type="similarity">
    <text evidence="4">Belongs to the class I-like SAM-binding methyltransferase superfamily. Cation-independent O-methyltransferase family. COMT subfamily.</text>
</comment>
<evidence type="ECO:0000259" key="6">
    <source>
        <dbReference type="Pfam" id="PF00891"/>
    </source>
</evidence>
<evidence type="ECO:0000256" key="3">
    <source>
        <dbReference type="ARBA" id="ARBA00022691"/>
    </source>
</evidence>
<dbReference type="EMBL" id="SDAM02000053">
    <property type="protein sequence ID" value="KAH6834172.1"/>
    <property type="molecule type" value="Genomic_DNA"/>
</dbReference>
<dbReference type="Gene3D" id="1.10.10.10">
    <property type="entry name" value="Winged helix-like DNA-binding domain superfamily/Winged helix DNA-binding domain"/>
    <property type="match status" value="1"/>
</dbReference>
<dbReference type="Pfam" id="PF00891">
    <property type="entry name" value="Methyltransf_2"/>
    <property type="match status" value="1"/>
</dbReference>
<dbReference type="FunFam" id="1.10.10.10:FF:000213">
    <property type="entry name" value="Coniferyl alcohol 9-O-methyltransferase"/>
    <property type="match status" value="1"/>
</dbReference>
<dbReference type="GO" id="GO:0032259">
    <property type="term" value="P:methylation"/>
    <property type="evidence" value="ECO:0007669"/>
    <property type="project" value="UniProtKB-KW"/>
</dbReference>
<evidence type="ECO:0008006" key="10">
    <source>
        <dbReference type="Google" id="ProtNLM"/>
    </source>
</evidence>
<feature type="domain" description="O-methyltransferase dimerisation" evidence="7">
    <location>
        <begin position="25"/>
        <end position="107"/>
    </location>
</feature>
<keyword evidence="9" id="KW-1185">Reference proteome</keyword>
<dbReference type="InterPro" id="IPR012967">
    <property type="entry name" value="COMT_dimerisation"/>
</dbReference>
<evidence type="ECO:0000313" key="9">
    <source>
        <dbReference type="Proteomes" id="UP001190926"/>
    </source>
</evidence>
<dbReference type="InterPro" id="IPR016461">
    <property type="entry name" value="COMT-like"/>
</dbReference>
<dbReference type="SUPFAM" id="SSF46785">
    <property type="entry name" value="Winged helix' DNA-binding domain"/>
    <property type="match status" value="1"/>
</dbReference>
<evidence type="ECO:0000256" key="5">
    <source>
        <dbReference type="PIRSR" id="PIRSR005739-1"/>
    </source>
</evidence>
<name>A0AAD4JI27_PERFH</name>